<name>A0ABU1GRH0_9GAMM</name>
<proteinExistence type="predicted"/>
<dbReference type="EMBL" id="JARWAO010000001">
    <property type="protein sequence ID" value="MDR5894618.1"/>
    <property type="molecule type" value="Genomic_DNA"/>
</dbReference>
<accession>A0ABU1GRH0</accession>
<protein>
    <recommendedName>
        <fullName evidence="3">MarR family transcriptional regulator</fullName>
    </recommendedName>
</protein>
<dbReference type="Proteomes" id="UP001269375">
    <property type="component" value="Unassembled WGS sequence"/>
</dbReference>
<keyword evidence="2" id="KW-1185">Reference proteome</keyword>
<sequence>MKGQELGLLLKLVALNDREAQEHEKVSLKEFRALPQDWCDWTEGDNEDYTLTAYYEYGQNADSYTVRALARATSISKSQISLALQNCQGMGLIRKDRVTGLPRVNRQALHNFIVHAARYVFPVKPGPLARGIATTFASPALEGELFSSGELIMVWPDARGNSQGQSIEPLFKGVPHAVRRDRDLYAMLALVDTIRLGRPRESKLATEKLATYLRIG</sequence>
<reference evidence="1 2" key="1">
    <citation type="submission" date="2023-04" db="EMBL/GenBank/DDBJ databases">
        <title>A long-awaited taxogenomic arrangement of the family Halomonadaceae.</title>
        <authorList>
            <person name="De La Haba R."/>
            <person name="Chuvochina M."/>
            <person name="Wittouck S."/>
            <person name="Arahal D.R."/>
            <person name="Sanchez-Porro C."/>
            <person name="Hugenholtz P."/>
            <person name="Ventosa A."/>
        </authorList>
    </citation>
    <scope>NUCLEOTIDE SEQUENCE [LARGE SCALE GENOMIC DNA]</scope>
    <source>
        <strain evidence="1 2">DSM 22428</strain>
    </source>
</reference>
<comment type="caution">
    <text evidence="1">The sequence shown here is derived from an EMBL/GenBank/DDBJ whole genome shotgun (WGS) entry which is preliminary data.</text>
</comment>
<gene>
    <name evidence="1" type="ORF">QC825_00860</name>
</gene>
<dbReference type="RefSeq" id="WP_251593257.1">
    <property type="nucleotide sequence ID" value="NZ_JAMLJI010000002.1"/>
</dbReference>
<evidence type="ECO:0000313" key="2">
    <source>
        <dbReference type="Proteomes" id="UP001269375"/>
    </source>
</evidence>
<evidence type="ECO:0000313" key="1">
    <source>
        <dbReference type="EMBL" id="MDR5894618.1"/>
    </source>
</evidence>
<evidence type="ECO:0008006" key="3">
    <source>
        <dbReference type="Google" id="ProtNLM"/>
    </source>
</evidence>
<organism evidence="1 2">
    <name type="scientific">Larsenimonas suaedae</name>
    <dbReference type="NCBI Taxonomy" id="1851019"/>
    <lineage>
        <taxon>Bacteria</taxon>
        <taxon>Pseudomonadati</taxon>
        <taxon>Pseudomonadota</taxon>
        <taxon>Gammaproteobacteria</taxon>
        <taxon>Oceanospirillales</taxon>
        <taxon>Halomonadaceae</taxon>
        <taxon>Larsenimonas</taxon>
    </lineage>
</organism>